<dbReference type="Gene3D" id="1.10.10.10">
    <property type="entry name" value="Winged helix-like DNA-binding domain superfamily/Winged helix DNA-binding domain"/>
    <property type="match status" value="1"/>
</dbReference>
<evidence type="ECO:0000313" key="1">
    <source>
        <dbReference type="EMBL" id="KZL89706.1"/>
    </source>
</evidence>
<dbReference type="STRING" id="1121326.CLMAG_47040"/>
<dbReference type="PATRIC" id="fig|1121326.3.peg.4766"/>
<reference evidence="1 2" key="1">
    <citation type="submission" date="2016-04" db="EMBL/GenBank/DDBJ databases">
        <title>Genome sequence of Clostridium magnum DSM 2767.</title>
        <authorList>
            <person name="Poehlein A."/>
            <person name="Uhlig R."/>
            <person name="Fischer R."/>
            <person name="Bahl H."/>
            <person name="Daniel R."/>
        </authorList>
    </citation>
    <scope>NUCLEOTIDE SEQUENCE [LARGE SCALE GENOMIC DNA]</scope>
    <source>
        <strain evidence="1 2">DSM 2767</strain>
    </source>
</reference>
<keyword evidence="2" id="KW-1185">Reference proteome</keyword>
<dbReference type="EMBL" id="LWAE01000007">
    <property type="protein sequence ID" value="KZL89706.1"/>
    <property type="molecule type" value="Genomic_DNA"/>
</dbReference>
<dbReference type="SUPFAM" id="SSF46785">
    <property type="entry name" value="Winged helix' DNA-binding domain"/>
    <property type="match status" value="1"/>
</dbReference>
<proteinExistence type="predicted"/>
<evidence type="ECO:0000313" key="2">
    <source>
        <dbReference type="Proteomes" id="UP000076603"/>
    </source>
</evidence>
<organism evidence="1 2">
    <name type="scientific">Clostridium magnum DSM 2767</name>
    <dbReference type="NCBI Taxonomy" id="1121326"/>
    <lineage>
        <taxon>Bacteria</taxon>
        <taxon>Bacillati</taxon>
        <taxon>Bacillota</taxon>
        <taxon>Clostridia</taxon>
        <taxon>Eubacteriales</taxon>
        <taxon>Clostridiaceae</taxon>
        <taxon>Clostridium</taxon>
    </lineage>
</organism>
<dbReference type="Proteomes" id="UP000076603">
    <property type="component" value="Unassembled WGS sequence"/>
</dbReference>
<name>A0A161X6G7_9CLOT</name>
<accession>A0A161X6G7</accession>
<sequence>MLICITDKAMELEEKISGEFTEYLKELINPATDEEVETIFKGLETLTKVIENGDQMK</sequence>
<dbReference type="AlphaFoldDB" id="A0A161X6G7"/>
<gene>
    <name evidence="1" type="ORF">CLMAG_47040</name>
</gene>
<dbReference type="InterPro" id="IPR036388">
    <property type="entry name" value="WH-like_DNA-bd_sf"/>
</dbReference>
<dbReference type="InterPro" id="IPR036390">
    <property type="entry name" value="WH_DNA-bd_sf"/>
</dbReference>
<comment type="caution">
    <text evidence="1">The sequence shown here is derived from an EMBL/GenBank/DDBJ whole genome shotgun (WGS) entry which is preliminary data.</text>
</comment>
<protein>
    <submittedName>
        <fullName evidence="1">Uncharacterized protein</fullName>
    </submittedName>
</protein>